<dbReference type="Pfam" id="PF13524">
    <property type="entry name" value="Glyco_trans_1_2"/>
    <property type="match status" value="1"/>
</dbReference>
<dbReference type="Gene3D" id="3.40.50.2000">
    <property type="entry name" value="Glycogen Phosphorylase B"/>
    <property type="match status" value="2"/>
</dbReference>
<proteinExistence type="predicted"/>
<dbReference type="SUPFAM" id="SSF53756">
    <property type="entry name" value="UDP-Glycosyltransferase/glycogen phosphorylase"/>
    <property type="match status" value="1"/>
</dbReference>
<dbReference type="PANTHER" id="PTHR12526:SF635">
    <property type="entry name" value="GLYCOSYL TRANSFERASE GROUP 1"/>
    <property type="match status" value="1"/>
</dbReference>
<evidence type="ECO:0000259" key="1">
    <source>
        <dbReference type="Pfam" id="PF13524"/>
    </source>
</evidence>
<dbReference type="PANTHER" id="PTHR12526">
    <property type="entry name" value="GLYCOSYLTRANSFERASE"/>
    <property type="match status" value="1"/>
</dbReference>
<reference evidence="2 3" key="1">
    <citation type="submission" date="2017-10" db="EMBL/GenBank/DDBJ databases">
        <title>Novel microbial diversity and functional potential in the marine mammal oral microbiome.</title>
        <authorList>
            <person name="Dudek N.K."/>
            <person name="Sun C.L."/>
            <person name="Burstein D."/>
            <person name="Kantor R.S."/>
            <person name="Aliaga Goltsman D.S."/>
            <person name="Bik E.M."/>
            <person name="Thomas B.C."/>
            <person name="Banfield J.F."/>
            <person name="Relman D.A."/>
        </authorList>
    </citation>
    <scope>NUCLEOTIDE SEQUENCE [LARGE SCALE GENOMIC DNA]</scope>
    <source>
        <strain evidence="2">DOLZORAL124_49_17</strain>
    </source>
</reference>
<dbReference type="GO" id="GO:0016757">
    <property type="term" value="F:glycosyltransferase activity"/>
    <property type="evidence" value="ECO:0007669"/>
    <property type="project" value="TreeGrafter"/>
</dbReference>
<name>A0A2G6E648_9BACT</name>
<protein>
    <recommendedName>
        <fullName evidence="1">Spore protein YkvP/CgeB glycosyl transferase-like domain-containing protein</fullName>
    </recommendedName>
</protein>
<accession>A0A2G6E648</accession>
<organism evidence="2 3">
    <name type="scientific">candidate division KSB3 bacterium</name>
    <dbReference type="NCBI Taxonomy" id="2044937"/>
    <lineage>
        <taxon>Bacteria</taxon>
        <taxon>candidate division KSB3</taxon>
    </lineage>
</organism>
<sequence length="422" mass="48137">MLMKKILVISGDILPYPGFPTTGAGLRAWGIGKGLEAKGHTVVLAMPHMITQRFEQIPASLSELFYTPKQLMAFIRKHRPDVVVLQHWRLADLLDESFDLPLVIDFHGPLLLETQFQENPMLNRLGQEKIAALQKADFFTCAGEIQRHYFFPWLMMAGCNLREDLIQVVPVSLSPDLPRHHSQDEEAFVYGGVFLPWQDPVSGLLTLVERLEARQQGILKFFGGKHPLVTLPTGKFENLRRTLEKSSRVQLRPMVPREQLIQVYCRSHVAVDLMQRNAERELAFTTRTVEYLWCGLPVIYNDYAELSGYIARYDAGWTLDPDNNSGLRDVIDEILGSPELVATKAQNAQTLVKECLTWEKTIAPLDEFCRNPQQRTKGKALLDAASATNFRKVQDIFHKIQFHVQHEGVLETAKQAWNKLLR</sequence>
<evidence type="ECO:0000313" key="3">
    <source>
        <dbReference type="Proteomes" id="UP000229740"/>
    </source>
</evidence>
<dbReference type="EMBL" id="PDPS01000027">
    <property type="protein sequence ID" value="PID57332.1"/>
    <property type="molecule type" value="Genomic_DNA"/>
</dbReference>
<dbReference type="AlphaFoldDB" id="A0A2G6E648"/>
<gene>
    <name evidence="2" type="ORF">CSB45_07340</name>
</gene>
<feature type="domain" description="Spore protein YkvP/CgeB glycosyl transferase-like" evidence="1">
    <location>
        <begin position="245"/>
        <end position="363"/>
    </location>
</feature>
<dbReference type="CDD" id="cd03801">
    <property type="entry name" value="GT4_PimA-like"/>
    <property type="match status" value="1"/>
</dbReference>
<comment type="caution">
    <text evidence="2">The sequence shown here is derived from an EMBL/GenBank/DDBJ whole genome shotgun (WGS) entry which is preliminary data.</text>
</comment>
<evidence type="ECO:0000313" key="2">
    <source>
        <dbReference type="EMBL" id="PID57332.1"/>
    </source>
</evidence>
<dbReference type="Proteomes" id="UP000229740">
    <property type="component" value="Unassembled WGS sequence"/>
</dbReference>
<dbReference type="InterPro" id="IPR055259">
    <property type="entry name" value="YkvP/CgeB_Glyco_trans-like"/>
</dbReference>